<dbReference type="RefSeq" id="WP_145769324.1">
    <property type="nucleotide sequence ID" value="NZ_LR778301.1"/>
</dbReference>
<evidence type="ECO:0000313" key="2">
    <source>
        <dbReference type="Proteomes" id="UP000515733"/>
    </source>
</evidence>
<evidence type="ECO:0000313" key="1">
    <source>
        <dbReference type="EMBL" id="CAB1370578.1"/>
    </source>
</evidence>
<dbReference type="Proteomes" id="UP000515733">
    <property type="component" value="Chromosome"/>
</dbReference>
<accession>A0A6S6XZQ5</accession>
<organism evidence="1 2">
    <name type="scientific">Denitratisoma oestradiolicum</name>
    <dbReference type="NCBI Taxonomy" id="311182"/>
    <lineage>
        <taxon>Bacteria</taxon>
        <taxon>Pseudomonadati</taxon>
        <taxon>Pseudomonadota</taxon>
        <taxon>Betaproteobacteria</taxon>
        <taxon>Nitrosomonadales</taxon>
        <taxon>Sterolibacteriaceae</taxon>
        <taxon>Denitratisoma</taxon>
    </lineage>
</organism>
<gene>
    <name evidence="1" type="ORF">DENOEST_3424</name>
</gene>
<dbReference type="EMBL" id="LR778301">
    <property type="protein sequence ID" value="CAB1370578.1"/>
    <property type="molecule type" value="Genomic_DNA"/>
</dbReference>
<dbReference type="OrthoDB" id="8553932at2"/>
<sequence length="291" mass="32812">MTVERNKPMGSPMPPVLPFHVLFPLPGVMECSPFARVMETLVWGLEQLGYEASSSFGTWRKNATHIVLCPHLLGSQVLERIPPETILYNLDQITPSSPIPPSSLWSFRHWRIWDFSPKNQARWNSLGINATIVPIAWHPGLERVPNNQEKDIDVLFYGALNHHREAALNRIAGTGVRLGIYNQVFGRELDTLIARSRLVLNIHYYPTGLLETMRISYLLANGKAVLSERSIRSEIPDIYESAVCWTPYEKLAETCLELVSNSDCLKKLETAGKSSIRSIPIAPFIKQALLT</sequence>
<dbReference type="KEGG" id="doe:DENOEST_3424"/>
<dbReference type="AlphaFoldDB" id="A0A6S6XZQ5"/>
<protein>
    <recommendedName>
        <fullName evidence="3">Glycosyltransferase family 1 protein</fullName>
    </recommendedName>
</protein>
<keyword evidence="2" id="KW-1185">Reference proteome</keyword>
<evidence type="ECO:0008006" key="3">
    <source>
        <dbReference type="Google" id="ProtNLM"/>
    </source>
</evidence>
<name>A0A6S6XZQ5_9PROT</name>
<reference evidence="1 2" key="1">
    <citation type="submission" date="2020-03" db="EMBL/GenBank/DDBJ databases">
        <authorList>
            <consortium name="Genoscope - CEA"/>
            <person name="William W."/>
        </authorList>
    </citation>
    <scope>NUCLEOTIDE SEQUENCE [LARGE SCALE GENOMIC DNA]</scope>
    <source>
        <strain evidence="2">DSM 16959</strain>
    </source>
</reference>
<proteinExistence type="predicted"/>